<dbReference type="InterPro" id="IPR047534">
    <property type="entry name" value="BRcat_RBR_parkin"/>
</dbReference>
<evidence type="ECO:0000256" key="2">
    <source>
        <dbReference type="ARBA" id="ARBA00004173"/>
    </source>
</evidence>
<evidence type="ECO:0000256" key="3">
    <source>
        <dbReference type="ARBA" id="ARBA00004514"/>
    </source>
</evidence>
<dbReference type="Gene3D" id="3.30.40.10">
    <property type="entry name" value="Zinc/RING finger domain, C3HC4 (zinc finger)"/>
    <property type="match status" value="1"/>
</dbReference>
<dbReference type="GO" id="GO:0005829">
    <property type="term" value="C:cytosol"/>
    <property type="evidence" value="ECO:0007669"/>
    <property type="project" value="UniProtKB-SubCell"/>
</dbReference>
<dbReference type="GO" id="GO:0009893">
    <property type="term" value="P:positive regulation of metabolic process"/>
    <property type="evidence" value="ECO:0007669"/>
    <property type="project" value="UniProtKB-ARBA"/>
</dbReference>
<evidence type="ECO:0000256" key="11">
    <source>
        <dbReference type="ARBA" id="ARBA00022771"/>
    </source>
</evidence>
<dbReference type="CDD" id="cd17039">
    <property type="entry name" value="Ubl_ubiquitin_like"/>
    <property type="match status" value="1"/>
</dbReference>
<feature type="domain" description="RING-type" evidence="21">
    <location>
        <begin position="276"/>
        <end position="500"/>
    </location>
</feature>
<dbReference type="GO" id="GO:0043130">
    <property type="term" value="F:ubiquitin binding"/>
    <property type="evidence" value="ECO:0007669"/>
    <property type="project" value="TreeGrafter"/>
</dbReference>
<reference evidence="22 23" key="1">
    <citation type="submission" date="2024-04" db="EMBL/GenBank/DDBJ databases">
        <authorList>
            <consortium name="Genoscope - CEA"/>
            <person name="William W."/>
        </authorList>
    </citation>
    <scope>NUCLEOTIDE SEQUENCE [LARGE SCALE GENOMIC DNA]</scope>
</reference>
<evidence type="ECO:0000256" key="8">
    <source>
        <dbReference type="ARBA" id="ARBA00022679"/>
    </source>
</evidence>
<keyword evidence="9" id="KW-0479">Metal-binding</keyword>
<evidence type="ECO:0000313" key="23">
    <source>
        <dbReference type="Proteomes" id="UP001497497"/>
    </source>
</evidence>
<comment type="catalytic activity">
    <reaction evidence="1">
        <text>[E2 ubiquitin-conjugating enzyme]-S-ubiquitinyl-L-cysteine + [acceptor protein]-L-lysine = [E2 ubiquitin-conjugating enzyme]-L-cysteine + [acceptor protein]-N(6)-ubiquitinyl-L-lysine.</text>
        <dbReference type="EC" id="2.3.2.31"/>
    </reaction>
</comment>
<dbReference type="GO" id="GO:0000151">
    <property type="term" value="C:ubiquitin ligase complex"/>
    <property type="evidence" value="ECO:0007669"/>
    <property type="project" value="TreeGrafter"/>
</dbReference>
<dbReference type="InterPro" id="IPR041170">
    <property type="entry name" value="Znf-RING_14"/>
</dbReference>
<feature type="domain" description="Ubiquitin-like" evidence="20">
    <location>
        <begin position="21"/>
        <end position="88"/>
    </location>
</feature>
<dbReference type="SUPFAM" id="SSF54236">
    <property type="entry name" value="Ubiquitin-like"/>
    <property type="match status" value="1"/>
</dbReference>
<organism evidence="22 23">
    <name type="scientific">Lymnaea stagnalis</name>
    <name type="common">Great pond snail</name>
    <name type="synonym">Helix stagnalis</name>
    <dbReference type="NCBI Taxonomy" id="6523"/>
    <lineage>
        <taxon>Eukaryota</taxon>
        <taxon>Metazoa</taxon>
        <taxon>Spiralia</taxon>
        <taxon>Lophotrochozoa</taxon>
        <taxon>Mollusca</taxon>
        <taxon>Gastropoda</taxon>
        <taxon>Heterobranchia</taxon>
        <taxon>Euthyneura</taxon>
        <taxon>Panpulmonata</taxon>
        <taxon>Hygrophila</taxon>
        <taxon>Lymnaeoidea</taxon>
        <taxon>Lymnaeidae</taxon>
        <taxon>Lymnaea</taxon>
    </lineage>
</organism>
<dbReference type="EC" id="2.3.2.31" evidence="5"/>
<evidence type="ECO:0000256" key="1">
    <source>
        <dbReference type="ARBA" id="ARBA00001798"/>
    </source>
</evidence>
<dbReference type="InterPro" id="IPR044066">
    <property type="entry name" value="TRIAD_supradom"/>
</dbReference>
<dbReference type="PROSITE" id="PS50053">
    <property type="entry name" value="UBIQUITIN_2"/>
    <property type="match status" value="1"/>
</dbReference>
<dbReference type="CDD" id="cd20340">
    <property type="entry name" value="BRcat_RBR_parkin"/>
    <property type="match status" value="1"/>
</dbReference>
<sequence length="500" mass="55935">MATAASTSVLSKVLVNEPEQLSIVVRFSGNKIYNVNISSKDTISDLKKAVAHIANVSPRTLNLVLTGQLLNDSTLLQDCGLGIHTTLHAFCWSDNLVHESPDIPAQKPQLFQETDHKAPHGYNSRDESQGNQITRDCLRAAEETSTPAGESDVDGNDFIWLRTQREISSRTRPPSCYRNLNTNDISRFFVYCKICDCVQPAKLRLSCKDCGSGAFLVDRGPSNWRDISANTEIIGTCKSGSCSGTVPRFYLRCNEKHDGEVEGTAALLKHVQANHKRVECIICSDVMSHVLIFPCSPGHVICLECFNQYGTTCLNERRFVEHPVHGYTLPCPAGCLDSHIEETHHFLLLGQEKYERYKNFGAEEYVLQNGGMLCPGPGCGMGLFPSGEGRLVKCRECRHEFCKDCRREFHLGGCENFLESLSLAVSDLRINDERAVRATWEQEAQSLIDETTKSCPGCQTKTERSGGCMHMICSRCQTEWCWICVKKWNRDCMADHWFGT</sequence>
<dbReference type="Gene3D" id="3.10.20.90">
    <property type="entry name" value="Phosphatidylinositol 3-kinase Catalytic Subunit, Chain A, domain 1"/>
    <property type="match status" value="1"/>
</dbReference>
<dbReference type="Gene3D" id="1.20.120.1750">
    <property type="match status" value="1"/>
</dbReference>
<evidence type="ECO:0000256" key="7">
    <source>
        <dbReference type="ARBA" id="ARBA00022553"/>
    </source>
</evidence>
<dbReference type="SUPFAM" id="SSF57850">
    <property type="entry name" value="RING/U-box"/>
    <property type="match status" value="2"/>
</dbReference>
<dbReference type="FunFam" id="1.20.120.1750:FF:000009">
    <property type="entry name" value="E3 ubiquitin-protein ligase parkin"/>
    <property type="match status" value="1"/>
</dbReference>
<dbReference type="PRINTS" id="PR01475">
    <property type="entry name" value="PARKIN"/>
</dbReference>
<keyword evidence="23" id="KW-1185">Reference proteome</keyword>
<evidence type="ECO:0000313" key="22">
    <source>
        <dbReference type="EMBL" id="CAL1532787.1"/>
    </source>
</evidence>
<dbReference type="GO" id="GO:0005739">
    <property type="term" value="C:mitochondrion"/>
    <property type="evidence" value="ECO:0007669"/>
    <property type="project" value="UniProtKB-SubCell"/>
</dbReference>
<keyword evidence="12" id="KW-0833">Ubl conjugation pathway</keyword>
<evidence type="ECO:0000256" key="14">
    <source>
        <dbReference type="ARBA" id="ARBA00022843"/>
    </source>
</evidence>
<feature type="active site" evidence="19">
    <location>
        <position position="468"/>
    </location>
</feature>
<evidence type="ECO:0000256" key="10">
    <source>
        <dbReference type="ARBA" id="ARBA00022737"/>
    </source>
</evidence>
<dbReference type="Proteomes" id="UP001497497">
    <property type="component" value="Unassembled WGS sequence"/>
</dbReference>
<dbReference type="CDD" id="cd20357">
    <property type="entry name" value="Rcat_RBR_parkin"/>
    <property type="match status" value="1"/>
</dbReference>
<keyword evidence="14" id="KW-0832">Ubl conjugation</keyword>
<dbReference type="Pfam" id="PF17978">
    <property type="entry name" value="zf-RING_14"/>
    <property type="match status" value="1"/>
</dbReference>
<gene>
    <name evidence="22" type="ORF">GSLYS_00006805001</name>
</gene>
<dbReference type="AlphaFoldDB" id="A0AAV2HFV7"/>
<evidence type="ECO:0000256" key="19">
    <source>
        <dbReference type="PIRSR" id="PIRSR037880-1"/>
    </source>
</evidence>
<dbReference type="CDD" id="cd21382">
    <property type="entry name" value="RING0_parkin"/>
    <property type="match status" value="1"/>
</dbReference>
<dbReference type="GO" id="GO:0006914">
    <property type="term" value="P:autophagy"/>
    <property type="evidence" value="ECO:0007669"/>
    <property type="project" value="UniProtKB-KW"/>
</dbReference>
<accession>A0AAV2HFV7</accession>
<name>A0AAV2HFV7_LYMST</name>
<dbReference type="SMART" id="SM00213">
    <property type="entry name" value="UBQ"/>
    <property type="match status" value="1"/>
</dbReference>
<dbReference type="InterPro" id="IPR041565">
    <property type="entry name" value="Parkin_Znf-RING"/>
</dbReference>
<dbReference type="PIRSF" id="PIRSF037880">
    <property type="entry name" value="Parkin"/>
    <property type="match status" value="1"/>
</dbReference>
<evidence type="ECO:0000256" key="18">
    <source>
        <dbReference type="ARBA" id="ARBA00029536"/>
    </source>
</evidence>
<keyword evidence="6" id="KW-0963">Cytoplasm</keyword>
<dbReference type="GO" id="GO:0061630">
    <property type="term" value="F:ubiquitin protein ligase activity"/>
    <property type="evidence" value="ECO:0007669"/>
    <property type="project" value="UniProtKB-EC"/>
</dbReference>
<keyword evidence="16" id="KW-0496">Mitochondrion</keyword>
<dbReference type="GO" id="GO:0008270">
    <property type="term" value="F:zinc ion binding"/>
    <property type="evidence" value="ECO:0007669"/>
    <property type="project" value="UniProtKB-KW"/>
</dbReference>
<dbReference type="InterPro" id="IPR013083">
    <property type="entry name" value="Znf_RING/FYVE/PHD"/>
</dbReference>
<keyword evidence="10" id="KW-0677">Repeat</keyword>
<keyword evidence="8" id="KW-0808">Transferase</keyword>
<evidence type="ECO:0000256" key="16">
    <source>
        <dbReference type="ARBA" id="ARBA00023128"/>
    </source>
</evidence>
<dbReference type="InterPro" id="IPR002867">
    <property type="entry name" value="IBR_dom"/>
</dbReference>
<dbReference type="CDD" id="cd16627">
    <property type="entry name" value="RING-HC_RBR_parkin"/>
    <property type="match status" value="1"/>
</dbReference>
<evidence type="ECO:0000256" key="5">
    <source>
        <dbReference type="ARBA" id="ARBA00012251"/>
    </source>
</evidence>
<evidence type="ECO:0000256" key="13">
    <source>
        <dbReference type="ARBA" id="ARBA00022833"/>
    </source>
</evidence>
<keyword evidence="15" id="KW-0072">Autophagy</keyword>
<comment type="caution">
    <text evidence="22">The sequence shown here is derived from an EMBL/GenBank/DDBJ whole genome shotgun (WGS) entry which is preliminary data.</text>
</comment>
<evidence type="ECO:0000256" key="9">
    <source>
        <dbReference type="ARBA" id="ARBA00022723"/>
    </source>
</evidence>
<dbReference type="InterPro" id="IPR000626">
    <property type="entry name" value="Ubiquitin-like_dom"/>
</dbReference>
<dbReference type="PROSITE" id="PS51873">
    <property type="entry name" value="TRIAD"/>
    <property type="match status" value="1"/>
</dbReference>
<dbReference type="Gene3D" id="2.20.25.20">
    <property type="match status" value="1"/>
</dbReference>
<dbReference type="SMART" id="SM00647">
    <property type="entry name" value="IBR"/>
    <property type="match status" value="2"/>
</dbReference>
<evidence type="ECO:0000256" key="4">
    <source>
        <dbReference type="ARBA" id="ARBA00004906"/>
    </source>
</evidence>
<keyword evidence="13" id="KW-0862">Zinc</keyword>
<dbReference type="Pfam" id="PF17976">
    <property type="entry name" value="zf-RING_12"/>
    <property type="match status" value="1"/>
</dbReference>
<dbReference type="GO" id="GO:0097039">
    <property type="term" value="P:protein linear polyubiquitination"/>
    <property type="evidence" value="ECO:0007669"/>
    <property type="project" value="TreeGrafter"/>
</dbReference>
<dbReference type="GO" id="GO:0043161">
    <property type="term" value="P:proteasome-mediated ubiquitin-dependent protein catabolic process"/>
    <property type="evidence" value="ECO:0007669"/>
    <property type="project" value="TreeGrafter"/>
</dbReference>
<proteinExistence type="inferred from homology"/>
<dbReference type="InterPro" id="IPR051628">
    <property type="entry name" value="LUBAC_E3_Ligases"/>
</dbReference>
<evidence type="ECO:0000256" key="6">
    <source>
        <dbReference type="ARBA" id="ARBA00022490"/>
    </source>
</evidence>
<keyword evidence="7" id="KW-0597">Phosphoprotein</keyword>
<evidence type="ECO:0000256" key="12">
    <source>
        <dbReference type="ARBA" id="ARBA00022786"/>
    </source>
</evidence>
<evidence type="ECO:0000256" key="17">
    <source>
        <dbReference type="ARBA" id="ARBA00029442"/>
    </source>
</evidence>
<dbReference type="Pfam" id="PF00240">
    <property type="entry name" value="ubiquitin"/>
    <property type="match status" value="1"/>
</dbReference>
<dbReference type="PANTHER" id="PTHR22770:SF13">
    <property type="entry name" value="RING-TYPE DOMAIN-CONTAINING PROTEIN"/>
    <property type="match status" value="1"/>
</dbReference>
<dbReference type="Pfam" id="PF22605">
    <property type="entry name" value="IBR_2"/>
    <property type="match status" value="1"/>
</dbReference>
<comment type="subcellular location">
    <subcellularLocation>
        <location evidence="3">Cytoplasm</location>
        <location evidence="3">Cytosol</location>
    </subcellularLocation>
    <subcellularLocation>
        <location evidence="2">Mitochondrion</location>
    </subcellularLocation>
</comment>
<dbReference type="EMBL" id="CAXITT010000125">
    <property type="protein sequence ID" value="CAL1532787.1"/>
    <property type="molecule type" value="Genomic_DNA"/>
</dbReference>
<comment type="similarity">
    <text evidence="17">Belongs to the RBR family. Parkin subfamily.</text>
</comment>
<dbReference type="InterPro" id="IPR047535">
    <property type="entry name" value="RING-HC_RBR_parkin"/>
</dbReference>
<comment type="pathway">
    <text evidence="4">Protein modification; protein ubiquitination.</text>
</comment>
<dbReference type="InterPro" id="IPR054694">
    <property type="entry name" value="Parkin-like_IBR"/>
</dbReference>
<dbReference type="InterPro" id="IPR003977">
    <property type="entry name" value="Parkin"/>
</dbReference>
<dbReference type="InterPro" id="IPR047536">
    <property type="entry name" value="Rcat_RBR_parkin"/>
</dbReference>
<evidence type="ECO:0000259" key="21">
    <source>
        <dbReference type="PROSITE" id="PS51873"/>
    </source>
</evidence>
<dbReference type="PANTHER" id="PTHR22770">
    <property type="entry name" value="UBIQUITIN CONJUGATING ENZYME 7 INTERACTING PROTEIN-RELATED"/>
    <property type="match status" value="1"/>
</dbReference>
<keyword evidence="11" id="KW-0863">Zinc-finger</keyword>
<dbReference type="InterPro" id="IPR029071">
    <property type="entry name" value="Ubiquitin-like_domsf"/>
</dbReference>
<evidence type="ECO:0000256" key="15">
    <source>
        <dbReference type="ARBA" id="ARBA00023006"/>
    </source>
</evidence>
<evidence type="ECO:0000259" key="20">
    <source>
        <dbReference type="PROSITE" id="PS50053"/>
    </source>
</evidence>
<protein>
    <recommendedName>
        <fullName evidence="18">E3 ubiquitin-protein ligase parkin</fullName>
        <ecNumber evidence="5">2.3.2.31</ecNumber>
    </recommendedName>
</protein>